<accession>A0A210QAE7</accession>
<organism evidence="1 2">
    <name type="scientific">Mizuhopecten yessoensis</name>
    <name type="common">Japanese scallop</name>
    <name type="synonym">Patinopecten yessoensis</name>
    <dbReference type="NCBI Taxonomy" id="6573"/>
    <lineage>
        <taxon>Eukaryota</taxon>
        <taxon>Metazoa</taxon>
        <taxon>Spiralia</taxon>
        <taxon>Lophotrochozoa</taxon>
        <taxon>Mollusca</taxon>
        <taxon>Bivalvia</taxon>
        <taxon>Autobranchia</taxon>
        <taxon>Pteriomorphia</taxon>
        <taxon>Pectinida</taxon>
        <taxon>Pectinoidea</taxon>
        <taxon>Pectinidae</taxon>
        <taxon>Mizuhopecten</taxon>
    </lineage>
</organism>
<dbReference type="EMBL" id="NEDP02004420">
    <property type="protein sequence ID" value="OWF45685.1"/>
    <property type="molecule type" value="Genomic_DNA"/>
</dbReference>
<reference evidence="1 2" key="1">
    <citation type="journal article" date="2017" name="Nat. Ecol. Evol.">
        <title>Scallop genome provides insights into evolution of bilaterian karyotype and development.</title>
        <authorList>
            <person name="Wang S."/>
            <person name="Zhang J."/>
            <person name="Jiao W."/>
            <person name="Li J."/>
            <person name="Xun X."/>
            <person name="Sun Y."/>
            <person name="Guo X."/>
            <person name="Huan P."/>
            <person name="Dong B."/>
            <person name="Zhang L."/>
            <person name="Hu X."/>
            <person name="Sun X."/>
            <person name="Wang J."/>
            <person name="Zhao C."/>
            <person name="Wang Y."/>
            <person name="Wang D."/>
            <person name="Huang X."/>
            <person name="Wang R."/>
            <person name="Lv J."/>
            <person name="Li Y."/>
            <person name="Zhang Z."/>
            <person name="Liu B."/>
            <person name="Lu W."/>
            <person name="Hui Y."/>
            <person name="Liang J."/>
            <person name="Zhou Z."/>
            <person name="Hou R."/>
            <person name="Li X."/>
            <person name="Liu Y."/>
            <person name="Li H."/>
            <person name="Ning X."/>
            <person name="Lin Y."/>
            <person name="Zhao L."/>
            <person name="Xing Q."/>
            <person name="Dou J."/>
            <person name="Li Y."/>
            <person name="Mao J."/>
            <person name="Guo H."/>
            <person name="Dou H."/>
            <person name="Li T."/>
            <person name="Mu C."/>
            <person name="Jiang W."/>
            <person name="Fu Q."/>
            <person name="Fu X."/>
            <person name="Miao Y."/>
            <person name="Liu J."/>
            <person name="Yu Q."/>
            <person name="Li R."/>
            <person name="Liao H."/>
            <person name="Li X."/>
            <person name="Kong Y."/>
            <person name="Jiang Z."/>
            <person name="Chourrout D."/>
            <person name="Li R."/>
            <person name="Bao Z."/>
        </authorList>
    </citation>
    <scope>NUCLEOTIDE SEQUENCE [LARGE SCALE GENOMIC DNA]</scope>
    <source>
        <strain evidence="1 2">PY_sf001</strain>
    </source>
</reference>
<proteinExistence type="predicted"/>
<evidence type="ECO:0000313" key="2">
    <source>
        <dbReference type="Proteomes" id="UP000242188"/>
    </source>
</evidence>
<dbReference type="Proteomes" id="UP000242188">
    <property type="component" value="Unassembled WGS sequence"/>
</dbReference>
<protein>
    <submittedName>
        <fullName evidence="1">Uncharacterized protein</fullName>
    </submittedName>
</protein>
<comment type="caution">
    <text evidence="1">The sequence shown here is derived from an EMBL/GenBank/DDBJ whole genome shotgun (WGS) entry which is preliminary data.</text>
</comment>
<sequence>MKIGAKIMGPAGLKITKVYVTVPLDGRGLTVTMISMNVSALHVKITAHVKTRTEPSVASVLRNGMGVSVTLV</sequence>
<evidence type="ECO:0000313" key="1">
    <source>
        <dbReference type="EMBL" id="OWF45685.1"/>
    </source>
</evidence>
<gene>
    <name evidence="1" type="ORF">KP79_PYT11593</name>
</gene>
<keyword evidence="2" id="KW-1185">Reference proteome</keyword>
<dbReference type="AlphaFoldDB" id="A0A210QAE7"/>
<name>A0A210QAE7_MIZYE</name>